<protein>
    <submittedName>
        <fullName evidence="1">Uncharacterized protein</fullName>
    </submittedName>
</protein>
<name>A0A8H8QSW0_9BASI</name>
<accession>A0A8H8QSW0</accession>
<proteinExistence type="predicted"/>
<evidence type="ECO:0000313" key="2">
    <source>
        <dbReference type="Proteomes" id="UP000658997"/>
    </source>
</evidence>
<reference evidence="1" key="1">
    <citation type="submission" date="2018-08" db="EMBL/GenBank/DDBJ databases">
        <authorList>
            <person name="Guldener U."/>
        </authorList>
    </citation>
    <scope>NUCLEOTIDE SEQUENCE</scope>
    <source>
        <strain evidence="1">UB2</strain>
    </source>
</reference>
<dbReference type="AlphaFoldDB" id="A0A8H8QSW0"/>
<keyword evidence="2" id="KW-1185">Reference proteome</keyword>
<evidence type="ECO:0000313" key="1">
    <source>
        <dbReference type="EMBL" id="SYW82686.1"/>
    </source>
</evidence>
<dbReference type="EMBL" id="ULHB01000123">
    <property type="protein sequence ID" value="SYW82686.1"/>
    <property type="molecule type" value="Genomic_DNA"/>
</dbReference>
<organism evidence="1 2">
    <name type="scientific">Ustilago bromivora</name>
    <dbReference type="NCBI Taxonomy" id="307758"/>
    <lineage>
        <taxon>Eukaryota</taxon>
        <taxon>Fungi</taxon>
        <taxon>Dikarya</taxon>
        <taxon>Basidiomycota</taxon>
        <taxon>Ustilaginomycotina</taxon>
        <taxon>Ustilaginomycetes</taxon>
        <taxon>Ustilaginales</taxon>
        <taxon>Ustilaginaceae</taxon>
        <taxon>Ustilago</taxon>
    </lineage>
</organism>
<dbReference type="Proteomes" id="UP000658997">
    <property type="component" value="Unassembled WGS sequence"/>
</dbReference>
<comment type="caution">
    <text evidence="1">The sequence shown here is derived from an EMBL/GenBank/DDBJ whole genome shotgun (WGS) entry which is preliminary data.</text>
</comment>
<sequence length="118" mass="12082">MSTKSSTATATTANHFQSSFVSASPSSAAGSSPTPSSPAICLVICATPQASKVLKEGPQKAAAAYQGSTLPDGKLSSNLIRHCGHAKNGGLQDDTKEEWELALKHLSEAAGLGTLHLY</sequence>
<gene>
    <name evidence="1" type="ORF">UBRO2_04808</name>
</gene>